<dbReference type="AlphaFoldDB" id="A0AAC8ZPV1"/>
<evidence type="ECO:0000313" key="1">
    <source>
        <dbReference type="EMBL" id="ALB23940.1"/>
    </source>
</evidence>
<gene>
    <name evidence="1" type="ORF">KU39_2764</name>
</gene>
<sequence length="85" mass="9299">MTKRDLTGYGPTPIHPQWPNQARIAINFVINYEEGAESNILHGDSQSEHYLTDLPGISSLLYQLSVTYPANPCLNMAHVAASGVC</sequence>
<dbReference type="PANTHER" id="PTHR43123:SF1">
    <property type="entry name" value="POLYSACCHARIDE DEACETYLASE-RELATED"/>
    <property type="match status" value="1"/>
</dbReference>
<dbReference type="Gene3D" id="3.20.20.370">
    <property type="entry name" value="Glycoside hydrolase/deacetylase"/>
    <property type="match status" value="1"/>
</dbReference>
<organism evidence="1 2">
    <name type="scientific">Piscirickettsia salmonis</name>
    <dbReference type="NCBI Taxonomy" id="1238"/>
    <lineage>
        <taxon>Bacteria</taxon>
        <taxon>Pseudomonadati</taxon>
        <taxon>Pseudomonadota</taxon>
        <taxon>Gammaproteobacteria</taxon>
        <taxon>Thiotrichales</taxon>
        <taxon>Piscirickettsiaceae</taxon>
        <taxon>Piscirickettsia</taxon>
    </lineage>
</organism>
<protein>
    <submittedName>
        <fullName evidence="1">Polysaccharide deacetylase family protein</fullName>
        <ecNumber evidence="1">3.5.1.41</ecNumber>
    </submittedName>
</protein>
<dbReference type="RefSeq" id="WP_051929598.1">
    <property type="nucleotide sequence ID" value="NZ_CP012508.1"/>
</dbReference>
<reference evidence="1 2" key="1">
    <citation type="journal article" date="2014" name="Genome Announc.">
        <title>Comparative Genome Analysis of Two Isolates of the Fish Pathogen Piscirickettsia salmonis from Different Hosts Reveals Major Differences in Virulence-Associated Secretion Systems.</title>
        <authorList>
            <person name="Bohle H."/>
            <person name="Henriquez P."/>
            <person name="Grothusen H."/>
            <person name="Navas E."/>
            <person name="Sandoval A."/>
            <person name="Bustamante F."/>
            <person name="Bustos P."/>
            <person name="Mancilla M."/>
        </authorList>
    </citation>
    <scope>NUCLEOTIDE SEQUENCE [LARGE SCALE GENOMIC DNA]</scope>
    <source>
        <strain evidence="2">B1-32597</strain>
    </source>
</reference>
<dbReference type="EMBL" id="CP012508">
    <property type="protein sequence ID" value="ALB23940.1"/>
    <property type="molecule type" value="Genomic_DNA"/>
</dbReference>
<dbReference type="PANTHER" id="PTHR43123">
    <property type="entry name" value="POLYSACCHARIDE DEACETYLASE-RELATED"/>
    <property type="match status" value="1"/>
</dbReference>
<dbReference type="GO" id="GO:0005975">
    <property type="term" value="P:carbohydrate metabolic process"/>
    <property type="evidence" value="ECO:0007669"/>
    <property type="project" value="InterPro"/>
</dbReference>
<evidence type="ECO:0000313" key="2">
    <source>
        <dbReference type="Proteomes" id="UP000029558"/>
    </source>
</evidence>
<proteinExistence type="predicted"/>
<accession>A0AAC8ZPV1</accession>
<keyword evidence="1" id="KW-0378">Hydrolase</keyword>
<dbReference type="Proteomes" id="UP000029558">
    <property type="component" value="Chromosome"/>
</dbReference>
<name>A0AAC8ZPV1_PISSA</name>
<dbReference type="GO" id="GO:0004099">
    <property type="term" value="F:chitin deacetylase activity"/>
    <property type="evidence" value="ECO:0007669"/>
    <property type="project" value="UniProtKB-EC"/>
</dbReference>
<dbReference type="SUPFAM" id="SSF88713">
    <property type="entry name" value="Glycoside hydrolase/deacetylase"/>
    <property type="match status" value="1"/>
</dbReference>
<dbReference type="InterPro" id="IPR011330">
    <property type="entry name" value="Glyco_hydro/deAcase_b/a-brl"/>
</dbReference>
<dbReference type="EC" id="3.5.1.41" evidence="1"/>